<dbReference type="SUPFAM" id="SSF52540">
    <property type="entry name" value="P-loop containing nucleoside triphosphate hydrolases"/>
    <property type="match status" value="1"/>
</dbReference>
<dbReference type="PROSITE" id="PS00211">
    <property type="entry name" value="ABC_TRANSPORTER_1"/>
    <property type="match status" value="1"/>
</dbReference>
<accession>A0A841MIT6</accession>
<protein>
    <submittedName>
        <fullName evidence="5">ABC-type multidrug transport system ATPase subunit</fullName>
    </submittedName>
</protein>
<comment type="caution">
    <text evidence="5">The sequence shown here is derived from an EMBL/GenBank/DDBJ whole genome shotgun (WGS) entry which is preliminary data.</text>
</comment>
<dbReference type="PANTHER" id="PTHR42939:SF1">
    <property type="entry name" value="ABC TRANSPORTER ATP-BINDING PROTEIN ALBC-RELATED"/>
    <property type="match status" value="1"/>
</dbReference>
<dbReference type="GO" id="GO:0016887">
    <property type="term" value="F:ATP hydrolysis activity"/>
    <property type="evidence" value="ECO:0007669"/>
    <property type="project" value="InterPro"/>
</dbReference>
<feature type="domain" description="ABC transporter" evidence="4">
    <location>
        <begin position="5"/>
        <end position="204"/>
    </location>
</feature>
<keyword evidence="6" id="KW-1185">Reference proteome</keyword>
<dbReference type="InterPro" id="IPR027417">
    <property type="entry name" value="P-loop_NTPase"/>
</dbReference>
<proteinExistence type="predicted"/>
<reference evidence="5 6" key="1">
    <citation type="submission" date="2020-08" db="EMBL/GenBank/DDBJ databases">
        <title>Genomic Encyclopedia of Type Strains, Phase IV (KMG-IV): sequencing the most valuable type-strain genomes for metagenomic binning, comparative biology and taxonomic classification.</title>
        <authorList>
            <person name="Goeker M."/>
        </authorList>
    </citation>
    <scope>NUCLEOTIDE SEQUENCE [LARGE SCALE GENOMIC DNA]</scope>
    <source>
        <strain evidence="5 6">DSM 102044</strain>
    </source>
</reference>
<dbReference type="Pfam" id="PF00005">
    <property type="entry name" value="ABC_tran"/>
    <property type="match status" value="1"/>
</dbReference>
<evidence type="ECO:0000259" key="4">
    <source>
        <dbReference type="PROSITE" id="PS50893"/>
    </source>
</evidence>
<dbReference type="Gene3D" id="3.40.50.300">
    <property type="entry name" value="P-loop containing nucleotide triphosphate hydrolases"/>
    <property type="match status" value="1"/>
</dbReference>
<dbReference type="RefSeq" id="WP_184496136.1">
    <property type="nucleotide sequence ID" value="NZ_JACIJO010000003.1"/>
</dbReference>
<gene>
    <name evidence="5" type="ORF">FHS59_002943</name>
</gene>
<dbReference type="PROSITE" id="PS50893">
    <property type="entry name" value="ABC_TRANSPORTER_2"/>
    <property type="match status" value="1"/>
</dbReference>
<dbReference type="GO" id="GO:0005524">
    <property type="term" value="F:ATP binding"/>
    <property type="evidence" value="ECO:0007669"/>
    <property type="project" value="UniProtKB-KW"/>
</dbReference>
<dbReference type="InterPro" id="IPR003439">
    <property type="entry name" value="ABC_transporter-like_ATP-bd"/>
</dbReference>
<keyword evidence="2" id="KW-0547">Nucleotide-binding</keyword>
<keyword evidence="1" id="KW-0813">Transport</keyword>
<dbReference type="EMBL" id="JACIJO010000003">
    <property type="protein sequence ID" value="MBB6327300.1"/>
    <property type="molecule type" value="Genomic_DNA"/>
</dbReference>
<dbReference type="InterPro" id="IPR051782">
    <property type="entry name" value="ABC_Transporter_VariousFunc"/>
</dbReference>
<keyword evidence="3" id="KW-0067">ATP-binding</keyword>
<dbReference type="PANTHER" id="PTHR42939">
    <property type="entry name" value="ABC TRANSPORTER ATP-BINDING PROTEIN ALBC-RELATED"/>
    <property type="match status" value="1"/>
</dbReference>
<dbReference type="InterPro" id="IPR003593">
    <property type="entry name" value="AAA+_ATPase"/>
</dbReference>
<sequence>MQFKIQLEEASKRFQYEWIFKNLNLSLVSGDSLAVTGGNGSGKSTLLKCISGSIPLTSGKINYSKENQEIPESNWFSSLSIAAPYMELPEEFTLIELLNFHFKFKNCLSGLSIDQIISILYLDQHSEKQISQYSSGMKQRVKLGIALFSDVDLIFLDEPTSNLDKKGIQWYQDLIEKYRYNRITLICSNEPREYEFCNQKINIEDYK</sequence>
<organism evidence="5 6">
    <name type="scientific">Algoriphagus iocasae</name>
    <dbReference type="NCBI Taxonomy" id="1836499"/>
    <lineage>
        <taxon>Bacteria</taxon>
        <taxon>Pseudomonadati</taxon>
        <taxon>Bacteroidota</taxon>
        <taxon>Cytophagia</taxon>
        <taxon>Cytophagales</taxon>
        <taxon>Cyclobacteriaceae</taxon>
        <taxon>Algoriphagus</taxon>
    </lineage>
</organism>
<evidence type="ECO:0000256" key="3">
    <source>
        <dbReference type="ARBA" id="ARBA00022840"/>
    </source>
</evidence>
<dbReference type="InterPro" id="IPR017871">
    <property type="entry name" value="ABC_transporter-like_CS"/>
</dbReference>
<dbReference type="AlphaFoldDB" id="A0A841MIT6"/>
<dbReference type="SMART" id="SM00382">
    <property type="entry name" value="AAA"/>
    <property type="match status" value="1"/>
</dbReference>
<dbReference type="Proteomes" id="UP000588604">
    <property type="component" value="Unassembled WGS sequence"/>
</dbReference>
<evidence type="ECO:0000313" key="6">
    <source>
        <dbReference type="Proteomes" id="UP000588604"/>
    </source>
</evidence>
<evidence type="ECO:0000256" key="1">
    <source>
        <dbReference type="ARBA" id="ARBA00022448"/>
    </source>
</evidence>
<evidence type="ECO:0000313" key="5">
    <source>
        <dbReference type="EMBL" id="MBB6327300.1"/>
    </source>
</evidence>
<evidence type="ECO:0000256" key="2">
    <source>
        <dbReference type="ARBA" id="ARBA00022741"/>
    </source>
</evidence>
<name>A0A841MIT6_9BACT</name>